<evidence type="ECO:0000313" key="3">
    <source>
        <dbReference type="EMBL" id="MBC9978563.1"/>
    </source>
</evidence>
<keyword evidence="4" id="KW-1185">Reference proteome</keyword>
<dbReference type="InterPro" id="IPR000120">
    <property type="entry name" value="Amidase"/>
</dbReference>
<gene>
    <name evidence="3" type="ORF">HA482_10075</name>
</gene>
<proteinExistence type="inferred from homology"/>
<comment type="similarity">
    <text evidence="1">Belongs to the amidase family.</text>
</comment>
<dbReference type="Gene3D" id="3.90.1300.10">
    <property type="entry name" value="Amidase signature (AS) domain"/>
    <property type="match status" value="1"/>
</dbReference>
<name>A0ABR7U3C8_9BRAD</name>
<dbReference type="RefSeq" id="WP_188102701.1">
    <property type="nucleotide sequence ID" value="NZ_JAANIH010000028.1"/>
</dbReference>
<dbReference type="Pfam" id="PF01425">
    <property type="entry name" value="Amidase"/>
    <property type="match status" value="1"/>
</dbReference>
<evidence type="ECO:0000259" key="2">
    <source>
        <dbReference type="Pfam" id="PF01425"/>
    </source>
</evidence>
<reference evidence="3 4" key="1">
    <citation type="journal article" date="2020" name="Arch. Microbiol.">
        <title>Bradyrhizobium campsiandrae sp. nov., a nitrogen-fixing bacterial strain isolated from a native leguminous tree from the Amazon adapted to flooded conditions.</title>
        <authorList>
            <person name="Cabral Michel D."/>
            <person name="Martins da Costa E."/>
            <person name="Azarias Guimaraes A."/>
            <person name="Soares de Carvalho T."/>
            <person name="Santos de Castro Caputo P."/>
            <person name="Willems A."/>
            <person name="de Souza Moreira F.M."/>
        </authorList>
    </citation>
    <scope>NUCLEOTIDE SEQUENCE [LARGE SCALE GENOMIC DNA]</scope>
    <source>
        <strain evidence="4">INPA 384B</strain>
    </source>
</reference>
<comment type="caution">
    <text evidence="3">The sequence shown here is derived from an EMBL/GenBank/DDBJ whole genome shotgun (WGS) entry which is preliminary data.</text>
</comment>
<dbReference type="PANTHER" id="PTHR11895:SF151">
    <property type="entry name" value="GLUTAMYL-TRNA(GLN) AMIDOTRANSFERASE SUBUNIT A"/>
    <property type="match status" value="1"/>
</dbReference>
<organism evidence="3 4">
    <name type="scientific">Bradyrhizobium campsiandrae</name>
    <dbReference type="NCBI Taxonomy" id="1729892"/>
    <lineage>
        <taxon>Bacteria</taxon>
        <taxon>Pseudomonadati</taxon>
        <taxon>Pseudomonadota</taxon>
        <taxon>Alphaproteobacteria</taxon>
        <taxon>Hyphomicrobiales</taxon>
        <taxon>Nitrobacteraceae</taxon>
        <taxon>Bradyrhizobium</taxon>
    </lineage>
</organism>
<sequence>MSDQKSSNDLHELSVAEAAAAIRGGSLSAVAYAAALLRRCRERADLRAFITLDENSILEAARVCDLHRDSNKPMGPLHGVPIAIKDSMQIRNIRTSVGTKVLAGFRPEQDAAVISSLRAAGAILFGKNNLPEMSFGYTGLNVHYGQVRNPYNVERITGGSSSGAGASIAARLVPAALGGDTVGSIRLPASLCGIVGFRPTTGRWPTAGAAPISHTFDAIGPLARTVEDCVLLDAVVTGYQHPPATSGPGLEGVRIGYAPKQYLDLVDPEVERAFKLSIEKLKASGAEVIEIDLGDDFLPLVEKANWPIFWHEVMPHITKYLEENNAPATFMDIYEGLGDNVKVWWTASVLPSGPDYVSKEAFLESVTVHRPLLQKRYAESYCSNGIDALIFPTTPTVAPPIPADEEITIAGQKVPGLAISKNVVATSCAGIPGISLPIGISADGLPIGMEIDGAAEQDGKLLNLAARISAVVGKIPAPPS</sequence>
<evidence type="ECO:0000256" key="1">
    <source>
        <dbReference type="ARBA" id="ARBA00009199"/>
    </source>
</evidence>
<dbReference type="PANTHER" id="PTHR11895">
    <property type="entry name" value="TRANSAMIDASE"/>
    <property type="match status" value="1"/>
</dbReference>
<protein>
    <submittedName>
        <fullName evidence="3">Amidase</fullName>
    </submittedName>
</protein>
<dbReference type="SUPFAM" id="SSF75304">
    <property type="entry name" value="Amidase signature (AS) enzymes"/>
    <property type="match status" value="1"/>
</dbReference>
<dbReference type="EMBL" id="JAATTO010000012">
    <property type="protein sequence ID" value="MBC9978563.1"/>
    <property type="molecule type" value="Genomic_DNA"/>
</dbReference>
<dbReference type="InterPro" id="IPR023631">
    <property type="entry name" value="Amidase_dom"/>
</dbReference>
<accession>A0ABR7U3C8</accession>
<feature type="domain" description="Amidase" evidence="2">
    <location>
        <begin position="35"/>
        <end position="462"/>
    </location>
</feature>
<dbReference type="Proteomes" id="UP000639516">
    <property type="component" value="Unassembled WGS sequence"/>
</dbReference>
<evidence type="ECO:0000313" key="4">
    <source>
        <dbReference type="Proteomes" id="UP000639516"/>
    </source>
</evidence>
<dbReference type="InterPro" id="IPR036928">
    <property type="entry name" value="AS_sf"/>
</dbReference>